<dbReference type="Proteomes" id="UP000642509">
    <property type="component" value="Unassembled WGS sequence"/>
</dbReference>
<dbReference type="InterPro" id="IPR011991">
    <property type="entry name" value="ArsR-like_HTH"/>
</dbReference>
<keyword evidence="3" id="KW-0804">Transcription</keyword>
<dbReference type="Gene3D" id="1.10.10.10">
    <property type="entry name" value="Winged helix-like DNA-binding domain superfamily/Winged helix DNA-binding domain"/>
    <property type="match status" value="1"/>
</dbReference>
<dbReference type="InterPro" id="IPR036388">
    <property type="entry name" value="WH-like_DNA-bd_sf"/>
</dbReference>
<evidence type="ECO:0000313" key="5">
    <source>
        <dbReference type="EMBL" id="GGO49161.1"/>
    </source>
</evidence>
<protein>
    <recommendedName>
        <fullName evidence="4">HTH marR-type domain-containing protein</fullName>
    </recommendedName>
</protein>
<keyword evidence="1" id="KW-0805">Transcription regulation</keyword>
<reference evidence="6" key="1">
    <citation type="journal article" date="2019" name="Int. J. Syst. Evol. Microbiol.">
        <title>The Global Catalogue of Microorganisms (GCM) 10K type strain sequencing project: providing services to taxonomists for standard genome sequencing and annotation.</title>
        <authorList>
            <consortium name="The Broad Institute Genomics Platform"/>
            <consortium name="The Broad Institute Genome Sequencing Center for Infectious Disease"/>
            <person name="Wu L."/>
            <person name="Ma J."/>
        </authorList>
    </citation>
    <scope>NUCLEOTIDE SEQUENCE [LARGE SCALE GENOMIC DNA]</scope>
    <source>
        <strain evidence="6">CGMCC 1.7064</strain>
    </source>
</reference>
<keyword evidence="2" id="KW-0238">DNA-binding</keyword>
<evidence type="ECO:0000256" key="1">
    <source>
        <dbReference type="ARBA" id="ARBA00023015"/>
    </source>
</evidence>
<dbReference type="EMBL" id="BMLQ01000011">
    <property type="protein sequence ID" value="GGO49161.1"/>
    <property type="molecule type" value="Genomic_DNA"/>
</dbReference>
<dbReference type="PROSITE" id="PS50995">
    <property type="entry name" value="HTH_MARR_2"/>
    <property type="match status" value="1"/>
</dbReference>
<dbReference type="InterPro" id="IPR000835">
    <property type="entry name" value="HTH_MarR-typ"/>
</dbReference>
<accession>A0ABQ2MBI9</accession>
<feature type="domain" description="HTH marR-type" evidence="4">
    <location>
        <begin position="11"/>
        <end position="166"/>
    </location>
</feature>
<sequence length="180" mass="20310">MLSFVSELVTTDGLMGHMTSAAEPIRTRLKHTIDRETFPPAYLSLVDNAHVWGGSRIYNERFGVTSPDFAILSTLSNRPGCQAVDISEQVALDKSVVSRRLQRLRDKGLICWEQEGSRRRLFLTPQGAEVHDAVLPVALERAELMVHGFSDEERAQLQSFLRRMYENIPLMNTPPSLENS</sequence>
<organism evidence="5 6">
    <name type="scientific">Citricoccus zhacaiensis</name>
    <dbReference type="NCBI Taxonomy" id="489142"/>
    <lineage>
        <taxon>Bacteria</taxon>
        <taxon>Bacillati</taxon>
        <taxon>Actinomycetota</taxon>
        <taxon>Actinomycetes</taxon>
        <taxon>Micrococcales</taxon>
        <taxon>Micrococcaceae</taxon>
        <taxon>Citricoccus</taxon>
    </lineage>
</organism>
<evidence type="ECO:0000313" key="6">
    <source>
        <dbReference type="Proteomes" id="UP000642509"/>
    </source>
</evidence>
<proteinExistence type="predicted"/>
<dbReference type="InterPro" id="IPR052067">
    <property type="entry name" value="Metal_resp_HTH_trans_reg"/>
</dbReference>
<gene>
    <name evidence="5" type="ORF">GCM10010977_30400</name>
</gene>
<dbReference type="PANTHER" id="PTHR35790:SF4">
    <property type="entry name" value="HTH-TYPE TRANSCRIPTIONAL REGULATOR PCHR"/>
    <property type="match status" value="1"/>
</dbReference>
<comment type="caution">
    <text evidence="5">The sequence shown here is derived from an EMBL/GenBank/DDBJ whole genome shotgun (WGS) entry which is preliminary data.</text>
</comment>
<evidence type="ECO:0000256" key="3">
    <source>
        <dbReference type="ARBA" id="ARBA00023163"/>
    </source>
</evidence>
<dbReference type="InterPro" id="IPR036390">
    <property type="entry name" value="WH_DNA-bd_sf"/>
</dbReference>
<keyword evidence="6" id="KW-1185">Reference proteome</keyword>
<name>A0ABQ2MBI9_9MICC</name>
<evidence type="ECO:0000259" key="4">
    <source>
        <dbReference type="PROSITE" id="PS50995"/>
    </source>
</evidence>
<evidence type="ECO:0000256" key="2">
    <source>
        <dbReference type="ARBA" id="ARBA00023125"/>
    </source>
</evidence>
<dbReference type="CDD" id="cd00090">
    <property type="entry name" value="HTH_ARSR"/>
    <property type="match status" value="1"/>
</dbReference>
<dbReference type="Pfam" id="PF13412">
    <property type="entry name" value="HTH_24"/>
    <property type="match status" value="1"/>
</dbReference>
<dbReference type="PANTHER" id="PTHR35790">
    <property type="entry name" value="HTH-TYPE TRANSCRIPTIONAL REGULATOR PCHR"/>
    <property type="match status" value="1"/>
</dbReference>
<dbReference type="SUPFAM" id="SSF46785">
    <property type="entry name" value="Winged helix' DNA-binding domain"/>
    <property type="match status" value="1"/>
</dbReference>
<dbReference type="SMART" id="SM00347">
    <property type="entry name" value="HTH_MARR"/>
    <property type="match status" value="1"/>
</dbReference>